<feature type="domain" description="Bacterial Ig-like" evidence="3">
    <location>
        <begin position="44"/>
        <end position="123"/>
    </location>
</feature>
<dbReference type="InterPro" id="IPR011042">
    <property type="entry name" value="6-blade_b-propeller_TolB-like"/>
</dbReference>
<feature type="transmembrane region" description="Helical" evidence="1">
    <location>
        <begin position="1317"/>
        <end position="1337"/>
    </location>
</feature>
<feature type="transmembrane region" description="Helical" evidence="1">
    <location>
        <begin position="1292"/>
        <end position="1310"/>
    </location>
</feature>
<dbReference type="Proteomes" id="UP000647241">
    <property type="component" value="Unassembled WGS sequence"/>
</dbReference>
<dbReference type="Pfam" id="PF16640">
    <property type="entry name" value="Big_3_5"/>
    <property type="match status" value="2"/>
</dbReference>
<evidence type="ECO:0008006" key="8">
    <source>
        <dbReference type="Google" id="ProtNLM"/>
    </source>
</evidence>
<comment type="caution">
    <text evidence="6">The sequence shown here is derived from an EMBL/GenBank/DDBJ whole genome shotgun (WGS) entry which is preliminary data.</text>
</comment>
<feature type="domain" description="Bacterial Ig-like" evidence="3">
    <location>
        <begin position="133"/>
        <end position="230"/>
    </location>
</feature>
<evidence type="ECO:0000256" key="1">
    <source>
        <dbReference type="SAM" id="Phobius"/>
    </source>
</evidence>
<dbReference type="Gene3D" id="2.60.40.10">
    <property type="entry name" value="Immunoglobulins"/>
    <property type="match status" value="3"/>
</dbReference>
<dbReference type="InterPro" id="IPR041286">
    <property type="entry name" value="MBG_2"/>
</dbReference>
<feature type="domain" description="MBG" evidence="4">
    <location>
        <begin position="1112"/>
        <end position="1189"/>
    </location>
</feature>
<dbReference type="SUPFAM" id="SSF63829">
    <property type="entry name" value="Calcium-dependent phosphotriesterase"/>
    <property type="match status" value="1"/>
</dbReference>
<dbReference type="Gene3D" id="3.30.160.710">
    <property type="match status" value="2"/>
</dbReference>
<dbReference type="EMBL" id="BMGT01000003">
    <property type="protein sequence ID" value="GGG83664.1"/>
    <property type="molecule type" value="Genomic_DNA"/>
</dbReference>
<dbReference type="InterPro" id="IPR013783">
    <property type="entry name" value="Ig-like_fold"/>
</dbReference>
<keyword evidence="1" id="KW-1133">Transmembrane helix</keyword>
<feature type="chain" id="PRO_5036696647" description="Ig-like domain-containing protein" evidence="2">
    <location>
        <begin position="29"/>
        <end position="1386"/>
    </location>
</feature>
<keyword evidence="2" id="KW-0732">Signal</keyword>
<evidence type="ECO:0000313" key="7">
    <source>
        <dbReference type="Proteomes" id="UP000647241"/>
    </source>
</evidence>
<reference evidence="6" key="2">
    <citation type="submission" date="2020-09" db="EMBL/GenBank/DDBJ databases">
        <authorList>
            <person name="Sun Q."/>
            <person name="Zhou Y."/>
        </authorList>
    </citation>
    <scope>NUCLEOTIDE SEQUENCE</scope>
    <source>
        <strain evidence="6">CGMCC 1.12997</strain>
    </source>
</reference>
<feature type="domain" description="MBG" evidence="4">
    <location>
        <begin position="777"/>
        <end position="859"/>
    </location>
</feature>
<evidence type="ECO:0000259" key="5">
    <source>
        <dbReference type="Pfam" id="PF25021"/>
    </source>
</evidence>
<evidence type="ECO:0000259" key="3">
    <source>
        <dbReference type="Pfam" id="PF16640"/>
    </source>
</evidence>
<keyword evidence="1" id="KW-0472">Membrane</keyword>
<evidence type="ECO:0000256" key="2">
    <source>
        <dbReference type="SAM" id="SignalP"/>
    </source>
</evidence>
<keyword evidence="1" id="KW-0812">Transmembrane</keyword>
<dbReference type="Gene3D" id="2.120.10.30">
    <property type="entry name" value="TolB, C-terminal domain"/>
    <property type="match status" value="2"/>
</dbReference>
<sequence>MTRRTVSSSKLRMFFLFGILLACLPAYAQQQATNTALAPSTLLANAGEPVTLTATVMSANATPPTGTVTFMNGTTTLGTALLTDNTATFTASNLAPGTYSIYAAYGGDSNNAPSASYVHTLVVSSTPVPVVTLTTPGSTVAQGTALTLNANVAPYSGSTVPTGTVTFQDGSVVLGSAKLDNNGNASFTSNSASAGSGLLLPVGASTLYVSYSGDSTYTGTISSGVPVQVTSAAPQAQLTPGIITTQNVNLQAEFMAMDPNGNIYYTDVNGNVLVIASGSGNIPGVSNPVRGTTYNVVSAGCATGRPPCGIPGPATSAGTGSISFIQVDAASNIYLTEGVHLFKIDNQTDLISQITPTIVPALGGAPASSPKMPGISSIALDNSGNLYFTSSSSPFVLRVDAITGVMTVVAGNGTACTSATTAASCGDGGLATNASIAQADIAIYVDPEGNLYLGDQYAIRKIDAKTGIINTIAGAFGEACSSGNCGDGGPATQALFGYPTGIVSDAGGNLYIVDLEAYVVRKIDAQGNISTIAGVILQPASGNTQGDNGPATDALLEFPVQAAFDPQGNMYILTNFGGGPIREVTAATTAFNYPAAAIGPSGSQTVTVTNTSTEPLHITGLTATTGFVQQPVGAEDCTSAETIIPGGFCTLGIAFYPPAMGTTTGSMSIADDSNNATGGNNVISLTGTSSNGTQSNTITFAALPNVTYGATPITLNATASSGNSVSYSVAGPATISGSTLTIKGAGKVIVTAYQFGDGTYKPATPVLQSFTVAPAALSVTANSFSCQAGQIGPCLANNPLAYTITGFVNGDTSAVVSGTATLSTTVTANSGFGAYPVTFATESLTAANYTFIYTPGAVTVTGGESQTISFGALQGATYGTGPISLNATASSGLPVTYTVTGPVTISGSILSVTGAGPVTVTAQQGGNNTFAPATPVSQSFVVNKAVLTVTATNQTMAQGNTPSNFTATYTGFVNGDTSAVLTGSPSFTTPATSSSPVGTQPIDVTQGTLASTNYTFSFVNGVLTIVAGTSQTITFPQVPAQTYGVGPVSLFASSTSGLPVNYKVSGPATLSGAILNIIGAGTVIVTASQPGQGIYSAASPVAQQIVVSPAVLTVTANSVSRVNNVLNPTFTATLSGFVNGDTSSSVAGYPSFTTTAVPGSPIGTYPITINQGTLGAANYTFVEAPGTLTVTSGGPSPDFSATAAPQVVTVAPGQTQQTTFSLTPINYFLGTVSLSCNNLPANVTCIFSPAGFTVDGTGSVPNYITLTLNTNSASPVVGQLNRLQGGSSGSRILAGLLFPVGGLFLILPVGKRKQYGVLNALRILSVLGMLGVIGLAGCGSSNNSNTSGLAAPGTSTITITATGTSTNSTTPISHTMQLTLTVLGPK</sequence>
<reference evidence="6" key="1">
    <citation type="journal article" date="2014" name="Int. J. Syst. Evol. Microbiol.">
        <title>Complete genome sequence of Corynebacterium casei LMG S-19264T (=DSM 44701T), isolated from a smear-ripened cheese.</title>
        <authorList>
            <consortium name="US DOE Joint Genome Institute (JGI-PGF)"/>
            <person name="Walter F."/>
            <person name="Albersmeier A."/>
            <person name="Kalinowski J."/>
            <person name="Ruckert C."/>
        </authorList>
    </citation>
    <scope>NUCLEOTIDE SEQUENCE</scope>
    <source>
        <strain evidence="6">CGMCC 1.12997</strain>
    </source>
</reference>
<name>A0A917HN32_9BACT</name>
<protein>
    <recommendedName>
        <fullName evidence="8">Ig-like domain-containing protein</fullName>
    </recommendedName>
</protein>
<dbReference type="InterPro" id="IPR032109">
    <property type="entry name" value="Big_3_5"/>
</dbReference>
<dbReference type="PROSITE" id="PS51257">
    <property type="entry name" value="PROKAR_LIPOPROTEIN"/>
    <property type="match status" value="1"/>
</dbReference>
<dbReference type="RefSeq" id="WP_188554916.1">
    <property type="nucleotide sequence ID" value="NZ_BMGT01000003.1"/>
</dbReference>
<feature type="domain" description="MBG" evidence="4">
    <location>
        <begin position="947"/>
        <end position="1024"/>
    </location>
</feature>
<dbReference type="Pfam" id="PF18676">
    <property type="entry name" value="MBG_2"/>
    <property type="match status" value="3"/>
</dbReference>
<accession>A0A917HN32</accession>
<feature type="signal peptide" evidence="2">
    <location>
        <begin position="1"/>
        <end position="28"/>
    </location>
</feature>
<feature type="domain" description="Teneurin NHL" evidence="5">
    <location>
        <begin position="382"/>
        <end position="475"/>
    </location>
</feature>
<evidence type="ECO:0000259" key="4">
    <source>
        <dbReference type="Pfam" id="PF18676"/>
    </source>
</evidence>
<feature type="domain" description="Teneurin NHL" evidence="5">
    <location>
        <begin position="481"/>
        <end position="572"/>
    </location>
</feature>
<keyword evidence="7" id="KW-1185">Reference proteome</keyword>
<evidence type="ECO:0000313" key="6">
    <source>
        <dbReference type="EMBL" id="GGG83664.1"/>
    </source>
</evidence>
<dbReference type="Pfam" id="PF25021">
    <property type="entry name" value="TEN_NHL"/>
    <property type="match status" value="2"/>
</dbReference>
<gene>
    <name evidence="6" type="ORF">GCM10011585_29260</name>
</gene>
<dbReference type="InterPro" id="IPR056822">
    <property type="entry name" value="TEN_NHL"/>
</dbReference>
<proteinExistence type="predicted"/>
<organism evidence="6 7">
    <name type="scientific">Edaphobacter dinghuensis</name>
    <dbReference type="NCBI Taxonomy" id="1560005"/>
    <lineage>
        <taxon>Bacteria</taxon>
        <taxon>Pseudomonadati</taxon>
        <taxon>Acidobacteriota</taxon>
        <taxon>Terriglobia</taxon>
        <taxon>Terriglobales</taxon>
        <taxon>Acidobacteriaceae</taxon>
        <taxon>Edaphobacter</taxon>
    </lineage>
</organism>